<dbReference type="AlphaFoldDB" id="A0A6C0UJB4"/>
<reference evidence="3 4" key="1">
    <citation type="submission" date="2020-02" db="EMBL/GenBank/DDBJ databases">
        <title>Whole genome sequence of Halogeometricum borinquense strain wsp4.</title>
        <authorList>
            <person name="Verma D.K."/>
            <person name="Gopal K."/>
            <person name="Prasad E.S."/>
        </authorList>
    </citation>
    <scope>NUCLEOTIDE SEQUENCE [LARGE SCALE GENOMIC DNA]</scope>
    <source>
        <strain evidence="4">wsp4</strain>
    </source>
</reference>
<feature type="region of interest" description="Disordered" evidence="1">
    <location>
        <begin position="70"/>
        <end position="99"/>
    </location>
</feature>
<proteinExistence type="predicted"/>
<name>A0A6C0UJB4_9EURY</name>
<dbReference type="EMBL" id="CP048739">
    <property type="protein sequence ID" value="QIB75307.1"/>
    <property type="molecule type" value="Genomic_DNA"/>
</dbReference>
<dbReference type="RefSeq" id="WP_163487087.1">
    <property type="nucleotide sequence ID" value="NZ_CP048739.1"/>
</dbReference>
<dbReference type="GeneID" id="44080543"/>
<protein>
    <submittedName>
        <fullName evidence="3">Uncharacterized protein</fullName>
    </submittedName>
</protein>
<gene>
    <name evidence="3" type="ORF">G3I44_14040</name>
</gene>
<sequence length="99" mass="11122">MAAYLWLCYRAVTVQGYPTGVYLIIIFTCVGVLAGGAVLWPVFAAVLEHWYKIRAAEGVARAGGGIERWGEGQARRGQAEQERARRESEAERGRVRRRR</sequence>
<keyword evidence="2" id="KW-1133">Transmembrane helix</keyword>
<accession>A0A6C0UJB4</accession>
<keyword evidence="2" id="KW-0812">Transmembrane</keyword>
<evidence type="ECO:0000313" key="3">
    <source>
        <dbReference type="EMBL" id="QIB75307.1"/>
    </source>
</evidence>
<evidence type="ECO:0000256" key="2">
    <source>
        <dbReference type="SAM" id="Phobius"/>
    </source>
</evidence>
<dbReference type="Proteomes" id="UP000465846">
    <property type="component" value="Chromosome"/>
</dbReference>
<organism evidence="3 4">
    <name type="scientific">Halogeometricum borinquense</name>
    <dbReference type="NCBI Taxonomy" id="60847"/>
    <lineage>
        <taxon>Archaea</taxon>
        <taxon>Methanobacteriati</taxon>
        <taxon>Methanobacteriota</taxon>
        <taxon>Stenosarchaea group</taxon>
        <taxon>Halobacteria</taxon>
        <taxon>Halobacteriales</taxon>
        <taxon>Haloferacaceae</taxon>
        <taxon>Halogeometricum</taxon>
    </lineage>
</organism>
<evidence type="ECO:0000256" key="1">
    <source>
        <dbReference type="SAM" id="MobiDB-lite"/>
    </source>
</evidence>
<keyword evidence="2" id="KW-0472">Membrane</keyword>
<evidence type="ECO:0000313" key="4">
    <source>
        <dbReference type="Proteomes" id="UP000465846"/>
    </source>
</evidence>
<feature type="compositionally biased region" description="Basic and acidic residues" evidence="1">
    <location>
        <begin position="70"/>
        <end position="93"/>
    </location>
</feature>
<feature type="transmembrane region" description="Helical" evidence="2">
    <location>
        <begin position="20"/>
        <end position="47"/>
    </location>
</feature>